<comment type="caution">
    <text evidence="2">The sequence shown here is derived from an EMBL/GenBank/DDBJ whole genome shotgun (WGS) entry which is preliminary data.</text>
</comment>
<reference evidence="2 3" key="1">
    <citation type="submission" date="2016-11" db="EMBL/GenBank/DDBJ databases">
        <title>Whole genomes of Flavobacteriaceae.</title>
        <authorList>
            <person name="Stine C."/>
            <person name="Li C."/>
            <person name="Tadesse D."/>
        </authorList>
    </citation>
    <scope>NUCLEOTIDE SEQUENCE [LARGE SCALE GENOMIC DNA]</scope>
    <source>
        <strain evidence="2 3">CCUG 59446</strain>
    </source>
</reference>
<dbReference type="EMBL" id="MUHA01000019">
    <property type="protein sequence ID" value="OXA98856.1"/>
    <property type="molecule type" value="Genomic_DNA"/>
</dbReference>
<protein>
    <recommendedName>
        <fullName evidence="4">Lipocalin-like domain-containing protein</fullName>
    </recommendedName>
</protein>
<evidence type="ECO:0000313" key="2">
    <source>
        <dbReference type="EMBL" id="OXA98856.1"/>
    </source>
</evidence>
<organism evidence="2 3">
    <name type="scientific">Flavobacterium oncorhynchi</name>
    <dbReference type="NCBI Taxonomy" id="728056"/>
    <lineage>
        <taxon>Bacteria</taxon>
        <taxon>Pseudomonadati</taxon>
        <taxon>Bacteroidota</taxon>
        <taxon>Flavobacteriia</taxon>
        <taxon>Flavobacteriales</taxon>
        <taxon>Flavobacteriaceae</taxon>
        <taxon>Flavobacterium</taxon>
    </lineage>
</organism>
<dbReference type="Proteomes" id="UP000198336">
    <property type="component" value="Unassembled WGS sequence"/>
</dbReference>
<evidence type="ECO:0000256" key="1">
    <source>
        <dbReference type="SAM" id="SignalP"/>
    </source>
</evidence>
<dbReference type="AlphaFoldDB" id="A0A226HYI5"/>
<name>A0A226HYI5_9FLAO</name>
<feature type="signal peptide" evidence="1">
    <location>
        <begin position="1"/>
        <end position="19"/>
    </location>
</feature>
<keyword evidence="1" id="KW-0732">Signal</keyword>
<sequence length="132" mass="15483">MKRLVLILFMLLQFPLSFGSNQTEEPSSQKIIGTWYADRNRNTKWIFTQDRKIYNYDKDVFKVMYGYTISHRCQNNSNDTAEFLTFMDRDGNEFCFRINGINENKNGILSLTKLDNGETLLFVNNLNVTTGR</sequence>
<dbReference type="RefSeq" id="WP_089054726.1">
    <property type="nucleotide sequence ID" value="NZ_JBGGGN010000003.1"/>
</dbReference>
<accession>A0A226HYI5</accession>
<evidence type="ECO:0008006" key="4">
    <source>
        <dbReference type="Google" id="ProtNLM"/>
    </source>
</evidence>
<feature type="chain" id="PRO_5013393618" description="Lipocalin-like domain-containing protein" evidence="1">
    <location>
        <begin position="20"/>
        <end position="132"/>
    </location>
</feature>
<keyword evidence="3" id="KW-1185">Reference proteome</keyword>
<gene>
    <name evidence="2" type="ORF">B0A75_13050</name>
</gene>
<proteinExistence type="predicted"/>
<evidence type="ECO:0000313" key="3">
    <source>
        <dbReference type="Proteomes" id="UP000198336"/>
    </source>
</evidence>